<dbReference type="AlphaFoldDB" id="R7B1T5"/>
<keyword evidence="1" id="KW-0812">Transmembrane</keyword>
<evidence type="ECO:0000313" key="2">
    <source>
        <dbReference type="EMBL" id="CDD57886.1"/>
    </source>
</evidence>
<feature type="transmembrane region" description="Helical" evidence="1">
    <location>
        <begin position="17"/>
        <end position="39"/>
    </location>
</feature>
<feature type="transmembrane region" description="Helical" evidence="1">
    <location>
        <begin position="51"/>
        <end position="69"/>
    </location>
</feature>
<accession>R7B1T5</accession>
<protein>
    <submittedName>
        <fullName evidence="2">Uncharacterized protein</fullName>
    </submittedName>
</protein>
<feature type="transmembrane region" description="Helical" evidence="1">
    <location>
        <begin position="78"/>
        <end position="99"/>
    </location>
</feature>
<sequence>MMGAALVLIYGEYTRKIILVFLPMFVIAITILNPVYWKIAKVAAEYAYVRSYWNVPFYFLLACMIVSLISKMKRRKKIIIVVLALMVIIIGWGTSIAGISTGSDKFSNTQNIYKLPPEVVDIANCVQQDAGEEESLLYAPEEICMYIRECDANIGLLYHSWWKEMYTGFGAYEMIIDGEKNRREL</sequence>
<evidence type="ECO:0000313" key="3">
    <source>
        <dbReference type="Proteomes" id="UP000018141"/>
    </source>
</evidence>
<organism evidence="2 3">
    <name type="scientific">Bacteroides pectinophilus CAG:437</name>
    <dbReference type="NCBI Taxonomy" id="1263051"/>
    <lineage>
        <taxon>Bacteria</taxon>
        <taxon>Bacillati</taxon>
        <taxon>Bacillota</taxon>
        <taxon>Clostridia</taxon>
        <taxon>Eubacteriales</taxon>
    </lineage>
</organism>
<comment type="caution">
    <text evidence="2">The sequence shown here is derived from an EMBL/GenBank/DDBJ whole genome shotgun (WGS) entry which is preliminary data.</text>
</comment>
<dbReference type="Proteomes" id="UP000018141">
    <property type="component" value="Unassembled WGS sequence"/>
</dbReference>
<name>R7B1T5_9FIRM</name>
<keyword evidence="1" id="KW-0472">Membrane</keyword>
<reference evidence="2" key="1">
    <citation type="submission" date="2012-11" db="EMBL/GenBank/DDBJ databases">
        <title>Dependencies among metagenomic species, viruses, plasmids and units of genetic variation.</title>
        <authorList>
            <person name="Nielsen H.B."/>
            <person name="Almeida M."/>
            <person name="Juncker A.S."/>
            <person name="Rasmussen S."/>
            <person name="Li J."/>
            <person name="Sunagawa S."/>
            <person name="Plichta D."/>
            <person name="Gautier L."/>
            <person name="Le Chatelier E."/>
            <person name="Peletier E."/>
            <person name="Bonde I."/>
            <person name="Nielsen T."/>
            <person name="Manichanh C."/>
            <person name="Arumugam M."/>
            <person name="Batto J."/>
            <person name="Santos M.B.Q.D."/>
            <person name="Blom N."/>
            <person name="Borruel N."/>
            <person name="Burgdorf K.S."/>
            <person name="Boumezbeur F."/>
            <person name="Casellas F."/>
            <person name="Dore J."/>
            <person name="Guarner F."/>
            <person name="Hansen T."/>
            <person name="Hildebrand F."/>
            <person name="Kaas R.S."/>
            <person name="Kennedy S."/>
            <person name="Kristiansen K."/>
            <person name="Kultima J.R."/>
            <person name="Leonard P."/>
            <person name="Levenez F."/>
            <person name="Lund O."/>
            <person name="Moumen B."/>
            <person name="Le Paslier D."/>
            <person name="Pons N."/>
            <person name="Pedersen O."/>
            <person name="Prifti E."/>
            <person name="Qin J."/>
            <person name="Raes J."/>
            <person name="Tap J."/>
            <person name="Tims S."/>
            <person name="Ussery D.W."/>
            <person name="Yamada T."/>
            <person name="MetaHit consortium"/>
            <person name="Renault P."/>
            <person name="Sicheritz-Ponten T."/>
            <person name="Bork P."/>
            <person name="Wang J."/>
            <person name="Brunak S."/>
            <person name="Ehrlich S.D."/>
        </authorList>
    </citation>
    <scope>NUCLEOTIDE SEQUENCE [LARGE SCALE GENOMIC DNA]</scope>
</reference>
<keyword evidence="1" id="KW-1133">Transmembrane helix</keyword>
<dbReference type="EMBL" id="CBHH010000052">
    <property type="protein sequence ID" value="CDD57886.1"/>
    <property type="molecule type" value="Genomic_DNA"/>
</dbReference>
<evidence type="ECO:0000256" key="1">
    <source>
        <dbReference type="SAM" id="Phobius"/>
    </source>
</evidence>
<proteinExistence type="predicted"/>
<gene>
    <name evidence="2" type="ORF">BN656_01852</name>
</gene>